<dbReference type="GO" id="GO:0016491">
    <property type="term" value="F:oxidoreductase activity"/>
    <property type="evidence" value="ECO:0007669"/>
    <property type="project" value="InterPro"/>
</dbReference>
<dbReference type="InterPro" id="IPR012349">
    <property type="entry name" value="Split_barrel_FMN-bd"/>
</dbReference>
<sequence length="156" mass="17353">MGVLTPLAVKVGSISWMPKLLPQIVKVDAAIQGVSGRRVSLLDIAGLPNIVMLVPGRKSGVPRLTRLLAVPSGENWLIAGSYFGGPTMPQWVFNVRAADEIEVRHSTSSGRFTPRELHDAERDAAWQELRSVWPNFDLYEKRTERLIPVFLLEPID</sequence>
<dbReference type="NCBIfam" id="TIGR00026">
    <property type="entry name" value="hi_GC_TIGR00026"/>
    <property type="match status" value="1"/>
</dbReference>
<evidence type="ECO:0000256" key="2">
    <source>
        <dbReference type="ARBA" id="ARBA00049106"/>
    </source>
</evidence>
<comment type="catalytic activity">
    <reaction evidence="2">
        <text>oxidized coenzyme F420-(gamma-L-Glu)(n) + a quinol + H(+) = reduced coenzyme F420-(gamma-L-Glu)(n) + a quinone</text>
        <dbReference type="Rhea" id="RHEA:39663"/>
        <dbReference type="Rhea" id="RHEA-COMP:12939"/>
        <dbReference type="Rhea" id="RHEA-COMP:14378"/>
        <dbReference type="ChEBI" id="CHEBI:15378"/>
        <dbReference type="ChEBI" id="CHEBI:24646"/>
        <dbReference type="ChEBI" id="CHEBI:132124"/>
        <dbReference type="ChEBI" id="CHEBI:133980"/>
        <dbReference type="ChEBI" id="CHEBI:139511"/>
    </reaction>
</comment>
<protein>
    <recommendedName>
        <fullName evidence="5">Nitroreductase</fullName>
    </recommendedName>
</protein>
<dbReference type="PANTHER" id="PTHR39428:SF3">
    <property type="entry name" value="DEAZAFLAVIN-DEPENDENT NITROREDUCTASE"/>
    <property type="match status" value="1"/>
</dbReference>
<evidence type="ECO:0008006" key="5">
    <source>
        <dbReference type="Google" id="ProtNLM"/>
    </source>
</evidence>
<dbReference type="EMBL" id="BANX01000026">
    <property type="protein sequence ID" value="GAC69660.1"/>
    <property type="molecule type" value="Genomic_DNA"/>
</dbReference>
<dbReference type="Pfam" id="PF04075">
    <property type="entry name" value="F420H2_quin_red"/>
    <property type="match status" value="1"/>
</dbReference>
<dbReference type="RefSeq" id="WP_007622962.1">
    <property type="nucleotide sequence ID" value="NZ_BANX01000026.1"/>
</dbReference>
<name>M0QLV9_9ACTN</name>
<dbReference type="GO" id="GO:0005886">
    <property type="term" value="C:plasma membrane"/>
    <property type="evidence" value="ECO:0007669"/>
    <property type="project" value="TreeGrafter"/>
</dbReference>
<dbReference type="AlphaFoldDB" id="M0QLV9"/>
<organism evidence="3 4">
    <name type="scientific">Gordonia soli NBRC 108243</name>
    <dbReference type="NCBI Taxonomy" id="1223545"/>
    <lineage>
        <taxon>Bacteria</taxon>
        <taxon>Bacillati</taxon>
        <taxon>Actinomycetota</taxon>
        <taxon>Actinomycetes</taxon>
        <taxon>Mycobacteriales</taxon>
        <taxon>Gordoniaceae</taxon>
        <taxon>Gordonia</taxon>
    </lineage>
</organism>
<evidence type="ECO:0000256" key="1">
    <source>
        <dbReference type="ARBA" id="ARBA00008710"/>
    </source>
</evidence>
<comment type="caution">
    <text evidence="3">The sequence shown here is derived from an EMBL/GenBank/DDBJ whole genome shotgun (WGS) entry which is preliminary data.</text>
</comment>
<dbReference type="InterPro" id="IPR004378">
    <property type="entry name" value="F420H2_quin_Rdtase"/>
</dbReference>
<dbReference type="Proteomes" id="UP000011666">
    <property type="component" value="Unassembled WGS sequence"/>
</dbReference>
<dbReference type="STRING" id="1223545.GS4_26_01080"/>
<evidence type="ECO:0000313" key="3">
    <source>
        <dbReference type="EMBL" id="GAC69660.1"/>
    </source>
</evidence>
<dbReference type="OrthoDB" id="8225825at2"/>
<evidence type="ECO:0000313" key="4">
    <source>
        <dbReference type="Proteomes" id="UP000011666"/>
    </source>
</evidence>
<dbReference type="PANTHER" id="PTHR39428">
    <property type="entry name" value="F420H(2)-DEPENDENT QUINONE REDUCTASE RV1261C"/>
    <property type="match status" value="1"/>
</dbReference>
<dbReference type="eggNOG" id="COG1846">
    <property type="taxonomic scope" value="Bacteria"/>
</dbReference>
<gene>
    <name evidence="3" type="ORF">GS4_26_01080</name>
</gene>
<reference evidence="3 4" key="1">
    <citation type="submission" date="2013-01" db="EMBL/GenBank/DDBJ databases">
        <title>Whole genome shotgun sequence of Gordonia soli NBRC 108243.</title>
        <authorList>
            <person name="Isaki-Nakamura S."/>
            <person name="Hosoyama A."/>
            <person name="Tsuchikane K."/>
            <person name="Ando Y."/>
            <person name="Baba S."/>
            <person name="Ohji S."/>
            <person name="Hamada M."/>
            <person name="Tamura T."/>
            <person name="Yamazoe A."/>
            <person name="Yamazaki S."/>
            <person name="Fujita N."/>
        </authorList>
    </citation>
    <scope>NUCLEOTIDE SEQUENCE [LARGE SCALE GENOMIC DNA]</scope>
    <source>
        <strain evidence="3 4">NBRC 108243</strain>
    </source>
</reference>
<proteinExistence type="inferred from homology"/>
<keyword evidence="4" id="KW-1185">Reference proteome</keyword>
<accession>M0QLV9</accession>
<dbReference type="Gene3D" id="2.30.110.10">
    <property type="entry name" value="Electron Transport, Fmn-binding Protein, Chain A"/>
    <property type="match status" value="1"/>
</dbReference>
<dbReference type="GO" id="GO:0070967">
    <property type="term" value="F:coenzyme F420 binding"/>
    <property type="evidence" value="ECO:0007669"/>
    <property type="project" value="TreeGrafter"/>
</dbReference>
<comment type="similarity">
    <text evidence="1">Belongs to the F420H(2)-dependent quinone reductase family.</text>
</comment>